<dbReference type="PANTHER" id="PTHR35789">
    <property type="entry name" value="SPORE GERMINATION PROTEIN B3"/>
    <property type="match status" value="1"/>
</dbReference>
<evidence type="ECO:0000256" key="8">
    <source>
        <dbReference type="SAM" id="SignalP"/>
    </source>
</evidence>
<dbReference type="Gene3D" id="3.30.300.210">
    <property type="entry name" value="Nutrient germinant receptor protein C, domain 3"/>
    <property type="match status" value="1"/>
</dbReference>
<dbReference type="Pfam" id="PF25198">
    <property type="entry name" value="Spore_GerAC_N"/>
    <property type="match status" value="1"/>
</dbReference>
<gene>
    <name evidence="11" type="ORF">ACFQ2I_12300</name>
</gene>
<dbReference type="InterPro" id="IPR008844">
    <property type="entry name" value="Spore_GerAC-like"/>
</dbReference>
<comment type="caution">
    <text evidence="11">The sequence shown here is derived from an EMBL/GenBank/DDBJ whole genome shotgun (WGS) entry which is preliminary data.</text>
</comment>
<evidence type="ECO:0000256" key="7">
    <source>
        <dbReference type="ARBA" id="ARBA00023288"/>
    </source>
</evidence>
<proteinExistence type="inferred from homology"/>
<dbReference type="NCBIfam" id="TIGR02887">
    <property type="entry name" value="spore_ger_x_C"/>
    <property type="match status" value="1"/>
</dbReference>
<dbReference type="Pfam" id="PF05504">
    <property type="entry name" value="Spore_GerAC"/>
    <property type="match status" value="1"/>
</dbReference>
<feature type="domain" description="Spore germination GerAC-like C-terminal" evidence="9">
    <location>
        <begin position="238"/>
        <end position="361"/>
    </location>
</feature>
<name>A0ABW3HRY6_9BACL</name>
<keyword evidence="7" id="KW-0449">Lipoprotein</keyword>
<accession>A0ABW3HRY6</accession>
<dbReference type="EMBL" id="JBHTJZ010000014">
    <property type="protein sequence ID" value="MFD0960172.1"/>
    <property type="molecule type" value="Genomic_DNA"/>
</dbReference>
<evidence type="ECO:0000313" key="11">
    <source>
        <dbReference type="EMBL" id="MFD0960172.1"/>
    </source>
</evidence>
<evidence type="ECO:0000256" key="6">
    <source>
        <dbReference type="ARBA" id="ARBA00023139"/>
    </source>
</evidence>
<reference evidence="12" key="1">
    <citation type="journal article" date="2019" name="Int. J. Syst. Evol. Microbiol.">
        <title>The Global Catalogue of Microorganisms (GCM) 10K type strain sequencing project: providing services to taxonomists for standard genome sequencing and annotation.</title>
        <authorList>
            <consortium name="The Broad Institute Genomics Platform"/>
            <consortium name="The Broad Institute Genome Sequencing Center for Infectious Disease"/>
            <person name="Wu L."/>
            <person name="Ma J."/>
        </authorList>
    </citation>
    <scope>NUCLEOTIDE SEQUENCE [LARGE SCALE GENOMIC DNA]</scope>
    <source>
        <strain evidence="12">CCUG 59129</strain>
    </source>
</reference>
<feature type="chain" id="PRO_5046714922" evidence="8">
    <location>
        <begin position="33"/>
        <end position="392"/>
    </location>
</feature>
<sequence length="392" mass="44604">MNAHACCKAVRLTATVLALCIGMTVLTSCWSASDVQNKSYVKALGIDYEDGEYIVYAQFLDFTSIAKSESGGRREGKPTTWVGQGKGKTINMATDQLYNTSQIYVTWGHISALVFTERALKAKGFEMIEMVNRFPEIRYNTWIYSTQSDLLDILSAEAFFNMTSLMSILHEPTPNYKQNSTLPPIEMFKFIARFNEPDQPSYMPSISLNKQQWRMSKKPAPQLMLNGAYFESFDGSRTFISKKKLEGYQWMQKDTNRAPLIVEKDGIVYANLSIGRPSVDITPTLKDGEVRFHISVKLVGSMYEYNEPIAYQEMIAMAEKVVAKQIESVYLQGVRNGIDLFRLGRTLRLNNPALWKELTDNGNRLFVTPESIEQLTVHIDIPYNGKYKRITD</sequence>
<evidence type="ECO:0000256" key="3">
    <source>
        <dbReference type="ARBA" id="ARBA00022544"/>
    </source>
</evidence>
<organism evidence="11 12">
    <name type="scientific">Paenibacillus chungangensis</name>
    <dbReference type="NCBI Taxonomy" id="696535"/>
    <lineage>
        <taxon>Bacteria</taxon>
        <taxon>Bacillati</taxon>
        <taxon>Bacillota</taxon>
        <taxon>Bacilli</taxon>
        <taxon>Bacillales</taxon>
        <taxon>Paenibacillaceae</taxon>
        <taxon>Paenibacillus</taxon>
    </lineage>
</organism>
<feature type="signal peptide" evidence="8">
    <location>
        <begin position="1"/>
        <end position="32"/>
    </location>
</feature>
<keyword evidence="3" id="KW-0309">Germination</keyword>
<evidence type="ECO:0000259" key="9">
    <source>
        <dbReference type="Pfam" id="PF05504"/>
    </source>
</evidence>
<comment type="subcellular location">
    <subcellularLocation>
        <location evidence="1">Membrane</location>
        <topology evidence="1">Lipid-anchor</topology>
    </subcellularLocation>
</comment>
<evidence type="ECO:0000256" key="1">
    <source>
        <dbReference type="ARBA" id="ARBA00004635"/>
    </source>
</evidence>
<keyword evidence="12" id="KW-1185">Reference proteome</keyword>
<feature type="domain" description="Spore germination protein N-terminal" evidence="10">
    <location>
        <begin position="33"/>
        <end position="207"/>
    </location>
</feature>
<dbReference type="InterPro" id="IPR038501">
    <property type="entry name" value="Spore_GerAC_C_sf"/>
</dbReference>
<evidence type="ECO:0000259" key="10">
    <source>
        <dbReference type="Pfam" id="PF25198"/>
    </source>
</evidence>
<comment type="similarity">
    <text evidence="2">Belongs to the GerABKC lipoprotein family.</text>
</comment>
<keyword evidence="6" id="KW-0564">Palmitate</keyword>
<evidence type="ECO:0000313" key="12">
    <source>
        <dbReference type="Proteomes" id="UP001596989"/>
    </source>
</evidence>
<keyword evidence="5" id="KW-0472">Membrane</keyword>
<dbReference type="PANTHER" id="PTHR35789:SF1">
    <property type="entry name" value="SPORE GERMINATION PROTEIN B3"/>
    <property type="match status" value="1"/>
</dbReference>
<protein>
    <submittedName>
        <fullName evidence="11">Ger(X)C family spore germination protein</fullName>
    </submittedName>
</protein>
<dbReference type="RefSeq" id="WP_377564543.1">
    <property type="nucleotide sequence ID" value="NZ_JBHTJZ010000014.1"/>
</dbReference>
<evidence type="ECO:0000256" key="5">
    <source>
        <dbReference type="ARBA" id="ARBA00023136"/>
    </source>
</evidence>
<keyword evidence="4 8" id="KW-0732">Signal</keyword>
<dbReference type="Proteomes" id="UP001596989">
    <property type="component" value="Unassembled WGS sequence"/>
</dbReference>
<dbReference type="InterPro" id="IPR057336">
    <property type="entry name" value="GerAC_N"/>
</dbReference>
<evidence type="ECO:0000256" key="4">
    <source>
        <dbReference type="ARBA" id="ARBA00022729"/>
    </source>
</evidence>
<dbReference type="InterPro" id="IPR046953">
    <property type="entry name" value="Spore_GerAC-like_C"/>
</dbReference>
<evidence type="ECO:0000256" key="2">
    <source>
        <dbReference type="ARBA" id="ARBA00007886"/>
    </source>
</evidence>